<dbReference type="EMBL" id="CADIKI010000009">
    <property type="protein sequence ID" value="CAB3793777.1"/>
    <property type="molecule type" value="Genomic_DNA"/>
</dbReference>
<reference evidence="1 2" key="1">
    <citation type="submission" date="2020-04" db="EMBL/GenBank/DDBJ databases">
        <authorList>
            <person name="De Canck E."/>
        </authorList>
    </citation>
    <scope>NUCLEOTIDE SEQUENCE [LARGE SCALE GENOMIC DNA]</scope>
    <source>
        <strain evidence="1 2">LMG 27177</strain>
    </source>
</reference>
<dbReference type="Proteomes" id="UP000494252">
    <property type="component" value="Unassembled WGS sequence"/>
</dbReference>
<dbReference type="AlphaFoldDB" id="A0A6J5G866"/>
<name>A0A6J5G866_9BURK</name>
<protein>
    <submittedName>
        <fullName evidence="1">Uncharacterized protein</fullName>
    </submittedName>
</protein>
<accession>A0A6J5G866</accession>
<evidence type="ECO:0000313" key="1">
    <source>
        <dbReference type="EMBL" id="CAB3793777.1"/>
    </source>
</evidence>
<keyword evidence="2" id="KW-1185">Reference proteome</keyword>
<organism evidence="1 2">
    <name type="scientific">Paraburkholderia fynbosensis</name>
    <dbReference type="NCBI Taxonomy" id="1200993"/>
    <lineage>
        <taxon>Bacteria</taxon>
        <taxon>Pseudomonadati</taxon>
        <taxon>Pseudomonadota</taxon>
        <taxon>Betaproteobacteria</taxon>
        <taxon>Burkholderiales</taxon>
        <taxon>Burkholderiaceae</taxon>
        <taxon>Paraburkholderia</taxon>
    </lineage>
</organism>
<gene>
    <name evidence="1" type="ORF">LMG27177_03524</name>
</gene>
<evidence type="ECO:0000313" key="2">
    <source>
        <dbReference type="Proteomes" id="UP000494252"/>
    </source>
</evidence>
<proteinExistence type="predicted"/>
<sequence length="132" mass="14744">MLRGGLGAVSVLSHGHGHLDQKNVGKEAHLSGAVMKKLIREPDAIVRTDPFPSADPTGLSYRRRVAARRRALFAESPVDVMTLVVAEALRRKAEAEIRRDALRDALYEMPVRPERHADHECDAQIRPTEFDE</sequence>